<proteinExistence type="predicted"/>
<sequence>MRYSLISLVAVCVSLAAAKTNLMIGQACASIGDPNWKSNCGANDRRLCINLCDGRCQSGDQGRWMANPNGDCDCYCN</sequence>
<evidence type="ECO:0000313" key="1">
    <source>
        <dbReference type="EMBL" id="KAL0941405.1"/>
    </source>
</evidence>
<reference evidence="1 2" key="1">
    <citation type="journal article" date="2020" name="Phytopathology">
        <title>Genome Sequence Resources of Colletotrichum truncatum, C. plurivorum, C. musicola, and C. sojae: Four Species Pathogenic to Soybean (Glycine max).</title>
        <authorList>
            <person name="Rogerio F."/>
            <person name="Boufleur T.R."/>
            <person name="Ciampi-Guillardi M."/>
            <person name="Sukno S.A."/>
            <person name="Thon M.R."/>
            <person name="Massola Junior N.S."/>
            <person name="Baroncelli R."/>
        </authorList>
    </citation>
    <scope>NUCLEOTIDE SEQUENCE [LARGE SCALE GENOMIC DNA]</scope>
    <source>
        <strain evidence="1 2">CMES1059</strain>
    </source>
</reference>
<keyword evidence="2" id="KW-1185">Reference proteome</keyword>
<evidence type="ECO:0000313" key="2">
    <source>
        <dbReference type="Proteomes" id="UP000805649"/>
    </source>
</evidence>
<protein>
    <submittedName>
        <fullName evidence="1">Uncharacterized protein</fullName>
    </submittedName>
</protein>
<dbReference type="Proteomes" id="UP000805649">
    <property type="component" value="Unassembled WGS sequence"/>
</dbReference>
<dbReference type="EMBL" id="VUJX02000002">
    <property type="protein sequence ID" value="KAL0941405.1"/>
    <property type="molecule type" value="Genomic_DNA"/>
</dbReference>
<accession>A0ACC3ZBB1</accession>
<organism evidence="1 2">
    <name type="scientific">Colletotrichum truncatum</name>
    <name type="common">Anthracnose fungus</name>
    <name type="synonym">Colletotrichum capsici</name>
    <dbReference type="NCBI Taxonomy" id="5467"/>
    <lineage>
        <taxon>Eukaryota</taxon>
        <taxon>Fungi</taxon>
        <taxon>Dikarya</taxon>
        <taxon>Ascomycota</taxon>
        <taxon>Pezizomycotina</taxon>
        <taxon>Sordariomycetes</taxon>
        <taxon>Hypocreomycetidae</taxon>
        <taxon>Glomerellales</taxon>
        <taxon>Glomerellaceae</taxon>
        <taxon>Colletotrichum</taxon>
        <taxon>Colletotrichum truncatum species complex</taxon>
    </lineage>
</organism>
<comment type="caution">
    <text evidence="1">The sequence shown here is derived from an EMBL/GenBank/DDBJ whole genome shotgun (WGS) entry which is preliminary data.</text>
</comment>
<name>A0ACC3ZBB1_COLTU</name>
<gene>
    <name evidence="1" type="ORF">CTRU02_204168</name>
</gene>